<proteinExistence type="predicted"/>
<accession>A0ABN9VCW6</accession>
<evidence type="ECO:0000313" key="3">
    <source>
        <dbReference type="EMBL" id="CAK0869742.1"/>
    </source>
</evidence>
<dbReference type="PANTHER" id="PTHR48051:SF1">
    <property type="entry name" value="RAS SUPPRESSOR PROTEIN 1"/>
    <property type="match status" value="1"/>
</dbReference>
<evidence type="ECO:0000313" key="4">
    <source>
        <dbReference type="Proteomes" id="UP001189429"/>
    </source>
</evidence>
<sequence length="349" mass="37782">MGCCCSSKSAEEAEDLHQPKTRSSGGKADAGLVAKKVEQAKKTGALALRECGLKKLPPSALDDGVGSFRTVDVTGNLLKELPDGLGAWVGLQNLLCARNQLQSLPPSVGQLANLKKLVLTDNRLARLPQELAECGSLAILQLDNNRLGPTVGDVFPGSLQELDLSRNRLSELTRLVLAGNELRELPVSLAGAARLQFLDAADNLLVGVPSQLLEGTGLAELWLKGNPIRGVENGMSISFCFWQWPELEASSDSRLWPPRCPPFLLVLPPFFFRLLRGIYERFLMSVEGYPPDGGQSRLVVAPRRRSERFRRAVATRDGGRCRAVGGGNAPPTLFKRLGVAIRAFVVLDV</sequence>
<keyword evidence="4" id="KW-1185">Reference proteome</keyword>
<dbReference type="SMART" id="SM00364">
    <property type="entry name" value="LRR_BAC"/>
    <property type="match status" value="4"/>
</dbReference>
<dbReference type="Gene3D" id="3.80.10.10">
    <property type="entry name" value="Ribonuclease Inhibitor"/>
    <property type="match status" value="1"/>
</dbReference>
<protein>
    <submittedName>
        <fullName evidence="3">Uncharacterized protein</fullName>
    </submittedName>
</protein>
<keyword evidence="1" id="KW-0433">Leucine-rich repeat</keyword>
<dbReference type="PANTHER" id="PTHR48051">
    <property type="match status" value="1"/>
</dbReference>
<dbReference type="InterPro" id="IPR032675">
    <property type="entry name" value="LRR_dom_sf"/>
</dbReference>
<dbReference type="Proteomes" id="UP001189429">
    <property type="component" value="Unassembled WGS sequence"/>
</dbReference>
<dbReference type="Pfam" id="PF00560">
    <property type="entry name" value="LRR_1"/>
    <property type="match status" value="1"/>
</dbReference>
<name>A0ABN9VCW6_9DINO</name>
<evidence type="ECO:0000256" key="1">
    <source>
        <dbReference type="ARBA" id="ARBA00022614"/>
    </source>
</evidence>
<dbReference type="InterPro" id="IPR003591">
    <property type="entry name" value="Leu-rich_rpt_typical-subtyp"/>
</dbReference>
<comment type="caution">
    <text evidence="3">The sequence shown here is derived from an EMBL/GenBank/DDBJ whole genome shotgun (WGS) entry which is preliminary data.</text>
</comment>
<keyword evidence="2" id="KW-0677">Repeat</keyword>
<evidence type="ECO:0000256" key="2">
    <source>
        <dbReference type="ARBA" id="ARBA00022737"/>
    </source>
</evidence>
<organism evidence="3 4">
    <name type="scientific">Prorocentrum cordatum</name>
    <dbReference type="NCBI Taxonomy" id="2364126"/>
    <lineage>
        <taxon>Eukaryota</taxon>
        <taxon>Sar</taxon>
        <taxon>Alveolata</taxon>
        <taxon>Dinophyceae</taxon>
        <taxon>Prorocentrales</taxon>
        <taxon>Prorocentraceae</taxon>
        <taxon>Prorocentrum</taxon>
    </lineage>
</organism>
<dbReference type="PROSITE" id="PS51450">
    <property type="entry name" value="LRR"/>
    <property type="match status" value="1"/>
</dbReference>
<dbReference type="SUPFAM" id="SSF52058">
    <property type="entry name" value="L domain-like"/>
    <property type="match status" value="1"/>
</dbReference>
<dbReference type="InterPro" id="IPR001611">
    <property type="entry name" value="Leu-rich_rpt"/>
</dbReference>
<reference evidence="3" key="1">
    <citation type="submission" date="2023-10" db="EMBL/GenBank/DDBJ databases">
        <authorList>
            <person name="Chen Y."/>
            <person name="Shah S."/>
            <person name="Dougan E. K."/>
            <person name="Thang M."/>
            <person name="Chan C."/>
        </authorList>
    </citation>
    <scope>NUCLEOTIDE SEQUENCE [LARGE SCALE GENOMIC DNA]</scope>
</reference>
<dbReference type="SMART" id="SM00369">
    <property type="entry name" value="LRR_TYP"/>
    <property type="match status" value="3"/>
</dbReference>
<dbReference type="Pfam" id="PF13855">
    <property type="entry name" value="LRR_8"/>
    <property type="match status" value="1"/>
</dbReference>
<dbReference type="InterPro" id="IPR050216">
    <property type="entry name" value="LRR_domain-containing"/>
</dbReference>
<dbReference type="EMBL" id="CAUYUJ010016880">
    <property type="protein sequence ID" value="CAK0869742.1"/>
    <property type="molecule type" value="Genomic_DNA"/>
</dbReference>
<gene>
    <name evidence="3" type="ORF">PCOR1329_LOCUS56001</name>
</gene>